<reference evidence="2 3" key="1">
    <citation type="journal article" date="2019" name="Environ. Microbiol.">
        <title>At the nexus of three kingdoms: the genome of the mycorrhizal fungus Gigaspora margarita provides insights into plant, endobacterial and fungal interactions.</title>
        <authorList>
            <person name="Venice F."/>
            <person name="Ghignone S."/>
            <person name="Salvioli di Fossalunga A."/>
            <person name="Amselem J."/>
            <person name="Novero M."/>
            <person name="Xianan X."/>
            <person name="Sedzielewska Toro K."/>
            <person name="Morin E."/>
            <person name="Lipzen A."/>
            <person name="Grigoriev I.V."/>
            <person name="Henrissat B."/>
            <person name="Martin F.M."/>
            <person name="Bonfante P."/>
        </authorList>
    </citation>
    <scope>NUCLEOTIDE SEQUENCE [LARGE SCALE GENOMIC DNA]</scope>
    <source>
        <strain evidence="2 3">BEG34</strain>
    </source>
</reference>
<dbReference type="AlphaFoldDB" id="A0A8H4AC53"/>
<evidence type="ECO:0000256" key="1">
    <source>
        <dbReference type="SAM" id="MobiDB-lite"/>
    </source>
</evidence>
<feature type="compositionally biased region" description="Polar residues" evidence="1">
    <location>
        <begin position="84"/>
        <end position="93"/>
    </location>
</feature>
<evidence type="ECO:0000313" key="3">
    <source>
        <dbReference type="Proteomes" id="UP000439903"/>
    </source>
</evidence>
<keyword evidence="3" id="KW-1185">Reference proteome</keyword>
<feature type="compositionally biased region" description="Low complexity" evidence="1">
    <location>
        <begin position="70"/>
        <end position="83"/>
    </location>
</feature>
<organism evidence="2 3">
    <name type="scientific">Gigaspora margarita</name>
    <dbReference type="NCBI Taxonomy" id="4874"/>
    <lineage>
        <taxon>Eukaryota</taxon>
        <taxon>Fungi</taxon>
        <taxon>Fungi incertae sedis</taxon>
        <taxon>Mucoromycota</taxon>
        <taxon>Glomeromycotina</taxon>
        <taxon>Glomeromycetes</taxon>
        <taxon>Diversisporales</taxon>
        <taxon>Gigasporaceae</taxon>
        <taxon>Gigaspora</taxon>
    </lineage>
</organism>
<gene>
    <name evidence="2" type="ORF">F8M41_024173</name>
</gene>
<proteinExistence type="predicted"/>
<dbReference type="EMBL" id="WTPW01000812">
    <property type="protein sequence ID" value="KAF0477863.1"/>
    <property type="molecule type" value="Genomic_DNA"/>
</dbReference>
<feature type="region of interest" description="Disordered" evidence="1">
    <location>
        <begin position="63"/>
        <end position="93"/>
    </location>
</feature>
<evidence type="ECO:0000313" key="2">
    <source>
        <dbReference type="EMBL" id="KAF0477863.1"/>
    </source>
</evidence>
<accession>A0A8H4AC53</accession>
<dbReference type="Proteomes" id="UP000439903">
    <property type="component" value="Unassembled WGS sequence"/>
</dbReference>
<protein>
    <submittedName>
        <fullName evidence="2">Uncharacterized protein</fullName>
    </submittedName>
</protein>
<comment type="caution">
    <text evidence="2">The sequence shown here is derived from an EMBL/GenBank/DDBJ whole genome shotgun (WGS) entry which is preliminary data.</text>
</comment>
<sequence length="93" mass="10655">MSALFNSVSKLKKKITQKTTTKKKQEGKTLWDPIAVEIQVPYRPSETERYLGEFHSHYQIVEGGSPDGVTGQTTTNHQKQNKTSRYTQWQEAV</sequence>
<name>A0A8H4AC53_GIGMA</name>